<accession>A0A5N5SYA6</accession>
<dbReference type="InterPro" id="IPR003653">
    <property type="entry name" value="Peptidase_C48_C"/>
</dbReference>
<protein>
    <submittedName>
        <fullName evidence="6">Sentrin-specific protease 8</fullName>
    </submittedName>
</protein>
<dbReference type="SUPFAM" id="SSF54001">
    <property type="entry name" value="Cysteine proteinases"/>
    <property type="match status" value="1"/>
</dbReference>
<evidence type="ECO:0000256" key="4">
    <source>
        <dbReference type="ARBA" id="ARBA00022807"/>
    </source>
</evidence>
<name>A0A5N5SYA6_9CRUS</name>
<dbReference type="GO" id="GO:0006508">
    <property type="term" value="P:proteolysis"/>
    <property type="evidence" value="ECO:0007669"/>
    <property type="project" value="UniProtKB-KW"/>
</dbReference>
<evidence type="ECO:0000256" key="1">
    <source>
        <dbReference type="ARBA" id="ARBA00005234"/>
    </source>
</evidence>
<dbReference type="InterPro" id="IPR044613">
    <property type="entry name" value="Nep1/2-like"/>
</dbReference>
<proteinExistence type="inferred from homology"/>
<keyword evidence="2 6" id="KW-0645">Protease</keyword>
<evidence type="ECO:0000259" key="5">
    <source>
        <dbReference type="PROSITE" id="PS50600"/>
    </source>
</evidence>
<organism evidence="6 7">
    <name type="scientific">Armadillidium nasatum</name>
    <dbReference type="NCBI Taxonomy" id="96803"/>
    <lineage>
        <taxon>Eukaryota</taxon>
        <taxon>Metazoa</taxon>
        <taxon>Ecdysozoa</taxon>
        <taxon>Arthropoda</taxon>
        <taxon>Crustacea</taxon>
        <taxon>Multicrustacea</taxon>
        <taxon>Malacostraca</taxon>
        <taxon>Eumalacostraca</taxon>
        <taxon>Peracarida</taxon>
        <taxon>Isopoda</taxon>
        <taxon>Oniscidea</taxon>
        <taxon>Crinocheta</taxon>
        <taxon>Armadillidiidae</taxon>
        <taxon>Armadillidium</taxon>
    </lineage>
</organism>
<dbReference type="Gene3D" id="3.40.395.10">
    <property type="entry name" value="Adenoviral Proteinase, Chain A"/>
    <property type="match status" value="1"/>
</dbReference>
<comment type="similarity">
    <text evidence="1">Belongs to the peptidase C48 family.</text>
</comment>
<sequence>MSDKVVLSYYDSLIHASDLKLLEGRNWLNDSLISFYFEYLCHDVYKGTSNYLFISPEVTQLLKMGDPSELPLFLDPLNAKEKSHIFLPVNDNSSFVSSGGSHWSLLVFSKNDHKWYHYDSQRGSNYRDARCLVERINKYLKKDDLAPLVDATCTQQDNSYDCGAFVMIYAERLSEMARKGEDISCCFVQRQEANKIRETVLALVNSLKNTSSISS</sequence>
<dbReference type="PANTHER" id="PTHR46468">
    <property type="entry name" value="SENTRIN-SPECIFIC PROTEASE 8"/>
    <property type="match status" value="1"/>
</dbReference>
<feature type="domain" description="Ubiquitin-like protease family profile" evidence="5">
    <location>
        <begin position="12"/>
        <end position="173"/>
    </location>
</feature>
<dbReference type="EMBL" id="SEYY01018599">
    <property type="protein sequence ID" value="KAB7499191.1"/>
    <property type="molecule type" value="Genomic_DNA"/>
</dbReference>
<keyword evidence="7" id="KW-1185">Reference proteome</keyword>
<dbReference type="PANTHER" id="PTHR46468:SF1">
    <property type="entry name" value="SENTRIN-SPECIFIC PROTEASE 8"/>
    <property type="match status" value="1"/>
</dbReference>
<evidence type="ECO:0000256" key="3">
    <source>
        <dbReference type="ARBA" id="ARBA00022801"/>
    </source>
</evidence>
<evidence type="ECO:0000313" key="7">
    <source>
        <dbReference type="Proteomes" id="UP000326759"/>
    </source>
</evidence>
<dbReference type="OrthoDB" id="5065855at2759"/>
<dbReference type="PROSITE" id="PS50600">
    <property type="entry name" value="ULP_PROTEASE"/>
    <property type="match status" value="1"/>
</dbReference>
<dbReference type="GO" id="GO:0019784">
    <property type="term" value="F:deNEDDylase activity"/>
    <property type="evidence" value="ECO:0007669"/>
    <property type="project" value="InterPro"/>
</dbReference>
<comment type="caution">
    <text evidence="6">The sequence shown here is derived from an EMBL/GenBank/DDBJ whole genome shotgun (WGS) entry which is preliminary data.</text>
</comment>
<reference evidence="6 7" key="1">
    <citation type="journal article" date="2019" name="PLoS Biol.">
        <title>Sex chromosomes control vertical transmission of feminizing Wolbachia symbionts in an isopod.</title>
        <authorList>
            <person name="Becking T."/>
            <person name="Chebbi M.A."/>
            <person name="Giraud I."/>
            <person name="Moumen B."/>
            <person name="Laverre T."/>
            <person name="Caubet Y."/>
            <person name="Peccoud J."/>
            <person name="Gilbert C."/>
            <person name="Cordaux R."/>
        </authorList>
    </citation>
    <scope>NUCLEOTIDE SEQUENCE [LARGE SCALE GENOMIC DNA]</scope>
    <source>
        <strain evidence="6">ANa2</strain>
        <tissue evidence="6">Whole body excluding digestive tract and cuticle</tissue>
    </source>
</reference>
<keyword evidence="4" id="KW-0788">Thiol protease</keyword>
<dbReference type="InterPro" id="IPR038765">
    <property type="entry name" value="Papain-like_cys_pep_sf"/>
</dbReference>
<dbReference type="GO" id="GO:0000338">
    <property type="term" value="P:protein deneddylation"/>
    <property type="evidence" value="ECO:0007669"/>
    <property type="project" value="TreeGrafter"/>
</dbReference>
<evidence type="ECO:0000256" key="2">
    <source>
        <dbReference type="ARBA" id="ARBA00022670"/>
    </source>
</evidence>
<evidence type="ECO:0000313" key="6">
    <source>
        <dbReference type="EMBL" id="KAB7499191.1"/>
    </source>
</evidence>
<dbReference type="AlphaFoldDB" id="A0A5N5SYA6"/>
<dbReference type="Proteomes" id="UP000326759">
    <property type="component" value="Unassembled WGS sequence"/>
</dbReference>
<keyword evidence="3" id="KW-0378">Hydrolase</keyword>
<gene>
    <name evidence="6" type="primary">SENP8</name>
    <name evidence="6" type="ORF">Anas_01466</name>
</gene>
<dbReference type="Pfam" id="PF02902">
    <property type="entry name" value="Peptidase_C48"/>
    <property type="match status" value="1"/>
</dbReference>
<dbReference type="GO" id="GO:0008234">
    <property type="term" value="F:cysteine-type peptidase activity"/>
    <property type="evidence" value="ECO:0007669"/>
    <property type="project" value="UniProtKB-KW"/>
</dbReference>